<keyword evidence="5 12" id="KW-0274">FAD</keyword>
<name>A0A2K2HBM8_9BACT</name>
<dbReference type="NCBIfam" id="TIGR01350">
    <property type="entry name" value="lipoamide_DH"/>
    <property type="match status" value="1"/>
</dbReference>
<feature type="binding site" evidence="12">
    <location>
        <position position="275"/>
    </location>
    <ligand>
        <name>NAD(+)</name>
        <dbReference type="ChEBI" id="CHEBI:57540"/>
    </ligand>
</feature>
<evidence type="ECO:0000256" key="13">
    <source>
        <dbReference type="PIRSR" id="PIRSR000350-4"/>
    </source>
</evidence>
<dbReference type="EMBL" id="PPFX01000009">
    <property type="protein sequence ID" value="PNU20705.1"/>
    <property type="molecule type" value="Genomic_DNA"/>
</dbReference>
<dbReference type="InterPro" id="IPR050151">
    <property type="entry name" value="Class-I_Pyr_Nuc-Dis_Oxidored"/>
</dbReference>
<dbReference type="GO" id="GO:0006103">
    <property type="term" value="P:2-oxoglutarate metabolic process"/>
    <property type="evidence" value="ECO:0007669"/>
    <property type="project" value="TreeGrafter"/>
</dbReference>
<dbReference type="InterPro" id="IPR036188">
    <property type="entry name" value="FAD/NAD-bd_sf"/>
</dbReference>
<dbReference type="PRINTS" id="PR00368">
    <property type="entry name" value="FADPNR"/>
</dbReference>
<evidence type="ECO:0000256" key="8">
    <source>
        <dbReference type="ARBA" id="ARBA00023157"/>
    </source>
</evidence>
<accession>A0A2K2HBM8</accession>
<evidence type="ECO:0000256" key="14">
    <source>
        <dbReference type="RuleBase" id="RU003692"/>
    </source>
</evidence>
<keyword evidence="4 14" id="KW-0285">Flavoprotein</keyword>
<evidence type="ECO:0000256" key="7">
    <source>
        <dbReference type="ARBA" id="ARBA00023027"/>
    </source>
</evidence>
<comment type="similarity">
    <text evidence="1 14">Belongs to the class-I pyridine nucleotide-disulfide oxidoreductase family.</text>
</comment>
<keyword evidence="7 12" id="KW-0520">NAD</keyword>
<evidence type="ECO:0000256" key="1">
    <source>
        <dbReference type="ARBA" id="ARBA00007532"/>
    </source>
</evidence>
<dbReference type="InterPro" id="IPR001100">
    <property type="entry name" value="Pyr_nuc-diS_OxRdtase"/>
</dbReference>
<reference evidence="17 18" key="1">
    <citation type="journal article" date="2018" name="Genome Announc.">
        <title>Genome Sequence of Geothermobacter sp. HR-1 Iron Reducer from the Loihi Seamount.</title>
        <authorList>
            <person name="Smith H."/>
            <person name="Abuyen K."/>
            <person name="Tremblay J."/>
            <person name="Savalia P."/>
            <person name="Perez-Rodriguez I."/>
            <person name="Emerson D."/>
            <person name="Tully B."/>
            <person name="Amend J."/>
        </authorList>
    </citation>
    <scope>NUCLEOTIDE SEQUENCE [LARGE SCALE GENOMIC DNA]</scope>
    <source>
        <strain evidence="17 18">HR-1</strain>
    </source>
</reference>
<dbReference type="Pfam" id="PF07992">
    <property type="entry name" value="Pyr_redox_2"/>
    <property type="match status" value="1"/>
</dbReference>
<evidence type="ECO:0000256" key="2">
    <source>
        <dbReference type="ARBA" id="ARBA00012608"/>
    </source>
</evidence>
<evidence type="ECO:0000259" key="16">
    <source>
        <dbReference type="Pfam" id="PF07992"/>
    </source>
</evidence>
<organism evidence="17 18">
    <name type="scientific">Geothermobacter hydrogeniphilus</name>
    <dbReference type="NCBI Taxonomy" id="1969733"/>
    <lineage>
        <taxon>Bacteria</taxon>
        <taxon>Pseudomonadati</taxon>
        <taxon>Thermodesulfobacteriota</taxon>
        <taxon>Desulfuromonadia</taxon>
        <taxon>Desulfuromonadales</taxon>
        <taxon>Geothermobacteraceae</taxon>
        <taxon>Geothermobacter</taxon>
    </lineage>
</organism>
<dbReference type="GO" id="GO:0050660">
    <property type="term" value="F:flavin adenine dinucleotide binding"/>
    <property type="evidence" value="ECO:0007669"/>
    <property type="project" value="InterPro"/>
</dbReference>
<feature type="active site" description="Proton acceptor" evidence="11">
    <location>
        <position position="448"/>
    </location>
</feature>
<dbReference type="AlphaFoldDB" id="A0A2K2HBM8"/>
<dbReference type="InterPro" id="IPR004099">
    <property type="entry name" value="Pyr_nucl-diS_OxRdtase_dimer"/>
</dbReference>
<feature type="binding site" evidence="12">
    <location>
        <begin position="148"/>
        <end position="150"/>
    </location>
    <ligand>
        <name>FAD</name>
        <dbReference type="ChEBI" id="CHEBI:57692"/>
    </ligand>
</feature>
<gene>
    <name evidence="17" type="primary">lpdA</name>
    <name evidence="17" type="ORF">C2E25_05650</name>
</gene>
<evidence type="ECO:0000256" key="11">
    <source>
        <dbReference type="PIRSR" id="PIRSR000350-2"/>
    </source>
</evidence>
<keyword evidence="12" id="KW-0547">Nucleotide-binding</keyword>
<comment type="miscellaneous">
    <text evidence="14">The active site is a redox-active disulfide bond.</text>
</comment>
<comment type="cofactor">
    <cofactor evidence="12 14">
        <name>FAD</name>
        <dbReference type="ChEBI" id="CHEBI:57692"/>
    </cofactor>
    <text evidence="12 14">Binds 1 FAD per subunit.</text>
</comment>
<dbReference type="Gene3D" id="3.50.50.60">
    <property type="entry name" value="FAD/NAD(P)-binding domain"/>
    <property type="match status" value="2"/>
</dbReference>
<dbReference type="Gene3D" id="3.30.390.30">
    <property type="match status" value="1"/>
</dbReference>
<comment type="catalytic activity">
    <reaction evidence="10 14">
        <text>N(6)-[(R)-dihydrolipoyl]-L-lysyl-[protein] + NAD(+) = N(6)-[(R)-lipoyl]-L-lysyl-[protein] + NADH + H(+)</text>
        <dbReference type="Rhea" id="RHEA:15045"/>
        <dbReference type="Rhea" id="RHEA-COMP:10474"/>
        <dbReference type="Rhea" id="RHEA-COMP:10475"/>
        <dbReference type="ChEBI" id="CHEBI:15378"/>
        <dbReference type="ChEBI" id="CHEBI:57540"/>
        <dbReference type="ChEBI" id="CHEBI:57945"/>
        <dbReference type="ChEBI" id="CHEBI:83099"/>
        <dbReference type="ChEBI" id="CHEBI:83100"/>
        <dbReference type="EC" id="1.8.1.4"/>
    </reaction>
</comment>
<dbReference type="OrthoDB" id="9786429at2"/>
<evidence type="ECO:0000256" key="4">
    <source>
        <dbReference type="ARBA" id="ARBA00022630"/>
    </source>
</evidence>
<dbReference type="PRINTS" id="PR00411">
    <property type="entry name" value="PNDRDTASEI"/>
</dbReference>
<proteinExistence type="inferred from homology"/>
<feature type="binding site" evidence="12">
    <location>
        <begin position="184"/>
        <end position="191"/>
    </location>
    <ligand>
        <name>NAD(+)</name>
        <dbReference type="ChEBI" id="CHEBI:57540"/>
    </ligand>
</feature>
<evidence type="ECO:0000256" key="5">
    <source>
        <dbReference type="ARBA" id="ARBA00022827"/>
    </source>
</evidence>
<feature type="binding site" evidence="12">
    <location>
        <position position="207"/>
    </location>
    <ligand>
        <name>NAD(+)</name>
        <dbReference type="ChEBI" id="CHEBI:57540"/>
    </ligand>
</feature>
<dbReference type="InterPro" id="IPR023753">
    <property type="entry name" value="FAD/NAD-binding_dom"/>
</dbReference>
<feature type="binding site" evidence="12">
    <location>
        <position position="56"/>
    </location>
    <ligand>
        <name>FAD</name>
        <dbReference type="ChEBI" id="CHEBI:57692"/>
    </ligand>
</feature>
<sequence length="465" mass="49609">MNDPIPPQSQLVVIGAGPGGYSAAFRAAELGLQVTLIDPGERPGGVCLYRGCIPSKALLHVAKLISETEEAESIGVRSAKPTLEVQKIRAWKNGVIETLTKGLGGKADKLKLTTICGTARFKDNHTLQISTATGEEGQLVFKQAIIATGSRPVLLPGIQTGKRILDSTGALELADIPKTMLVIGGGYIGLELGSAYAAMGTRVSVVEMTADLLPGCDRDLVSVLKRRLDKNFNEILLNTRVMELKEQKNGVAVTFEDKKGKQSRRRFDKVLMAIGRRPNSEELGLDNTSIRINEKGFIVVDGRQRTTEAGIFAIGDIAGEPMLAHKAYGEAHVAAAAAAGQNSIFDPRAIPAVVFTDPEVAWCGLTETAAREKNLKVKTAKLSWRGNGRALTLGRHDGMTKLIVDAENDRLLGVGLVGPGAGELIAEAVLALEMAATGEDLRTVIHPHPTLSETIFDAAQMLFRG</sequence>
<protein>
    <recommendedName>
        <fullName evidence="3 14">Dihydrolipoyl dehydrogenase</fullName>
        <ecNumber evidence="2 14">1.8.1.4</ecNumber>
    </recommendedName>
</protein>
<feature type="binding site" evidence="12">
    <location>
        <position position="316"/>
    </location>
    <ligand>
        <name>FAD</name>
        <dbReference type="ChEBI" id="CHEBI:57692"/>
    </ligand>
</feature>
<dbReference type="InterPro" id="IPR012999">
    <property type="entry name" value="Pyr_OxRdtase_I_AS"/>
</dbReference>
<dbReference type="SUPFAM" id="SSF55424">
    <property type="entry name" value="FAD/NAD-linked reductases, dimerisation (C-terminal) domain"/>
    <property type="match status" value="1"/>
</dbReference>
<keyword evidence="9 14" id="KW-0676">Redox-active center</keyword>
<dbReference type="GO" id="GO:0004148">
    <property type="term" value="F:dihydrolipoyl dehydrogenase (NADH) activity"/>
    <property type="evidence" value="ECO:0007669"/>
    <property type="project" value="UniProtKB-EC"/>
</dbReference>
<evidence type="ECO:0000256" key="3">
    <source>
        <dbReference type="ARBA" id="ARBA00016961"/>
    </source>
</evidence>
<dbReference type="EC" id="1.8.1.4" evidence="2 14"/>
<feature type="domain" description="FAD/NAD(P)-binding" evidence="16">
    <location>
        <begin position="10"/>
        <end position="331"/>
    </location>
</feature>
<dbReference type="PIRSF" id="PIRSF000350">
    <property type="entry name" value="Mercury_reductase_MerA"/>
    <property type="match status" value="1"/>
</dbReference>
<dbReference type="Proteomes" id="UP000236340">
    <property type="component" value="Unassembled WGS sequence"/>
</dbReference>
<dbReference type="SUPFAM" id="SSF51905">
    <property type="entry name" value="FAD/NAD(P)-binding domain"/>
    <property type="match status" value="1"/>
</dbReference>
<feature type="domain" description="Pyridine nucleotide-disulphide oxidoreductase dimerisation" evidence="15">
    <location>
        <begin position="350"/>
        <end position="457"/>
    </location>
</feature>
<evidence type="ECO:0000313" key="18">
    <source>
        <dbReference type="Proteomes" id="UP000236340"/>
    </source>
</evidence>
<dbReference type="PANTHER" id="PTHR22912:SF160">
    <property type="entry name" value="DIHYDROLIPOYL DEHYDROGENASE"/>
    <property type="match status" value="1"/>
</dbReference>
<evidence type="ECO:0000313" key="17">
    <source>
        <dbReference type="EMBL" id="PNU20705.1"/>
    </source>
</evidence>
<keyword evidence="6 14" id="KW-0560">Oxidoreductase</keyword>
<dbReference type="InterPro" id="IPR016156">
    <property type="entry name" value="FAD/NAD-linked_Rdtase_dimer_sf"/>
</dbReference>
<evidence type="ECO:0000256" key="12">
    <source>
        <dbReference type="PIRSR" id="PIRSR000350-3"/>
    </source>
</evidence>
<dbReference type="PROSITE" id="PS00076">
    <property type="entry name" value="PYRIDINE_REDOX_1"/>
    <property type="match status" value="1"/>
</dbReference>
<dbReference type="InterPro" id="IPR006258">
    <property type="entry name" value="Lipoamide_DH"/>
</dbReference>
<evidence type="ECO:0000256" key="6">
    <source>
        <dbReference type="ARBA" id="ARBA00023002"/>
    </source>
</evidence>
<evidence type="ECO:0000259" key="15">
    <source>
        <dbReference type="Pfam" id="PF02852"/>
    </source>
</evidence>
<feature type="disulfide bond" description="Redox-active" evidence="13">
    <location>
        <begin position="47"/>
        <end position="52"/>
    </location>
</feature>
<keyword evidence="8" id="KW-1015">Disulfide bond</keyword>
<comment type="caution">
    <text evidence="17">The sequence shown here is derived from an EMBL/GenBank/DDBJ whole genome shotgun (WGS) entry which is preliminary data.</text>
</comment>
<evidence type="ECO:0000256" key="9">
    <source>
        <dbReference type="ARBA" id="ARBA00023284"/>
    </source>
</evidence>
<dbReference type="Pfam" id="PF02852">
    <property type="entry name" value="Pyr_redox_dim"/>
    <property type="match status" value="1"/>
</dbReference>
<feature type="binding site" evidence="12">
    <location>
        <begin position="322"/>
        <end position="325"/>
    </location>
    <ligand>
        <name>FAD</name>
        <dbReference type="ChEBI" id="CHEBI:57692"/>
    </ligand>
</feature>
<dbReference type="RefSeq" id="WP_103114810.1">
    <property type="nucleotide sequence ID" value="NZ_PPFX01000009.1"/>
</dbReference>
<dbReference type="PANTHER" id="PTHR22912">
    <property type="entry name" value="DISULFIDE OXIDOREDUCTASE"/>
    <property type="match status" value="1"/>
</dbReference>
<evidence type="ECO:0000256" key="10">
    <source>
        <dbReference type="ARBA" id="ARBA00049187"/>
    </source>
</evidence>
<dbReference type="FunFam" id="3.30.390.30:FF:000001">
    <property type="entry name" value="Dihydrolipoyl dehydrogenase"/>
    <property type="match status" value="1"/>
</dbReference>